<dbReference type="AlphaFoldDB" id="A0A1D9FUK4"/>
<dbReference type="EMBL" id="CP017708">
    <property type="protein sequence ID" value="AOY79062.1"/>
    <property type="molecule type" value="Genomic_DNA"/>
</dbReference>
<dbReference type="Proteomes" id="UP000176944">
    <property type="component" value="Chromosome"/>
</dbReference>
<organism evidence="1 2">
    <name type="scientific">Moorena producens (strain JHB)</name>
    <dbReference type="NCBI Taxonomy" id="1454205"/>
    <lineage>
        <taxon>Bacteria</taxon>
        <taxon>Bacillati</taxon>
        <taxon>Cyanobacteriota</taxon>
        <taxon>Cyanophyceae</taxon>
        <taxon>Coleofasciculales</taxon>
        <taxon>Coleofasciculaceae</taxon>
        <taxon>Moorena</taxon>
    </lineage>
</organism>
<gene>
    <name evidence="1" type="ORF">BJP36_03210</name>
</gene>
<protein>
    <submittedName>
        <fullName evidence="1">Uncharacterized protein</fullName>
    </submittedName>
</protein>
<evidence type="ECO:0000313" key="2">
    <source>
        <dbReference type="Proteomes" id="UP000176944"/>
    </source>
</evidence>
<proteinExistence type="predicted"/>
<sequence length="115" mass="12328">MSTKLIAGLRQELGRIRSVGLLKTTYSATRKSEGTKSEVKSKLGLDFGVEKRCSAVLGSQCGLGGSPHEQLAWFPPLAIASRQCQTSECVVLYCCSKLLATILKPLVTKAAVMLI</sequence>
<name>A0A1D9FUK4_MOOP1</name>
<accession>A0A1D9FUK4</accession>
<evidence type="ECO:0000313" key="1">
    <source>
        <dbReference type="EMBL" id="AOY79062.1"/>
    </source>
</evidence>
<reference evidence="2" key="1">
    <citation type="submission" date="2016-10" db="EMBL/GenBank/DDBJ databases">
        <title>Comparative genomics uncovers the prolific and rare metabolic potential of the cyanobacterial genus Moorea.</title>
        <authorList>
            <person name="Leao T."/>
            <person name="Castelao G."/>
            <person name="Korobeynikov A."/>
            <person name="Monroe E.A."/>
            <person name="Podell S."/>
            <person name="Glukhov E."/>
            <person name="Allen E."/>
            <person name="Gerwick W.H."/>
            <person name="Gerwick L."/>
        </authorList>
    </citation>
    <scope>NUCLEOTIDE SEQUENCE [LARGE SCALE GENOMIC DNA]</scope>
    <source>
        <strain evidence="2">JHB</strain>
    </source>
</reference>